<dbReference type="OrthoDB" id="1447144at2"/>
<keyword evidence="14" id="KW-1185">Reference proteome</keyword>
<keyword evidence="8" id="KW-0350">Heme biosynthesis</keyword>
<sequence length="330" mass="36299">MRMLVKISLVLAFFVIVLGAFTRLTEAGLGCPDWPGCYGFMSVPTQEHHVAEAEMRFPDAPLEHDKAWNEMIHRYFAGALGVLILVIAVASLIKKRSAFEAKPVPKKLPLFILLLVVFQATLGMLTVTMNLQPLIVMGHLLGGFSVLSLLFLLSLRLEPYRLGGGDPALRNYRGLALFALIVVIGQIALGGWVAANYAAVACTELPFCEGDWTAQLDFTGAFSVPEATTYQFGAHDYDDRMTMHIMHRFGAIFTTLVLAWLLFKCWRKAQSGFFRRSLSWVALLLVVQLCLGLSNVIYSLPLGVAVAHNAVGALLLLSLVALNYNLSRKA</sequence>
<dbReference type="AlphaFoldDB" id="A0A432XTY4"/>
<reference evidence="14" key="1">
    <citation type="journal article" date="2018" name="Front. Microbiol.">
        <title>Genome-Based Analysis Reveals the Taxonomy and Diversity of the Family Idiomarinaceae.</title>
        <authorList>
            <person name="Liu Y."/>
            <person name="Lai Q."/>
            <person name="Shao Z."/>
        </authorList>
    </citation>
    <scope>NUCLEOTIDE SEQUENCE [LARGE SCALE GENOMIC DNA]</scope>
    <source>
        <strain evidence="14">F23</strain>
    </source>
</reference>
<feature type="transmembrane region" description="Helical" evidence="12">
    <location>
        <begin position="72"/>
        <end position="93"/>
    </location>
</feature>
<feature type="transmembrane region" description="Helical" evidence="12">
    <location>
        <begin position="278"/>
        <end position="300"/>
    </location>
</feature>
<feature type="transmembrane region" description="Helical" evidence="12">
    <location>
        <begin position="108"/>
        <end position="128"/>
    </location>
</feature>
<evidence type="ECO:0000256" key="7">
    <source>
        <dbReference type="ARBA" id="ARBA00023004"/>
    </source>
</evidence>
<dbReference type="GO" id="GO:0006784">
    <property type="term" value="P:heme A biosynthetic process"/>
    <property type="evidence" value="ECO:0007669"/>
    <property type="project" value="InterPro"/>
</dbReference>
<dbReference type="GO" id="GO:0016020">
    <property type="term" value="C:membrane"/>
    <property type="evidence" value="ECO:0007669"/>
    <property type="project" value="UniProtKB-SubCell"/>
</dbReference>
<keyword evidence="6" id="KW-0560">Oxidoreductase</keyword>
<evidence type="ECO:0000256" key="1">
    <source>
        <dbReference type="ARBA" id="ARBA00004141"/>
    </source>
</evidence>
<evidence type="ECO:0000256" key="10">
    <source>
        <dbReference type="ARBA" id="ARBA00023157"/>
    </source>
</evidence>
<dbReference type="Proteomes" id="UP000287330">
    <property type="component" value="Unassembled WGS sequence"/>
</dbReference>
<evidence type="ECO:0000256" key="2">
    <source>
        <dbReference type="ARBA" id="ARBA00022475"/>
    </source>
</evidence>
<evidence type="ECO:0000256" key="12">
    <source>
        <dbReference type="SAM" id="Phobius"/>
    </source>
</evidence>
<evidence type="ECO:0000256" key="5">
    <source>
        <dbReference type="ARBA" id="ARBA00022989"/>
    </source>
</evidence>
<dbReference type="InterPro" id="IPR003780">
    <property type="entry name" value="COX15/CtaA_fam"/>
</dbReference>
<keyword evidence="7" id="KW-0408">Iron</keyword>
<evidence type="ECO:0000313" key="14">
    <source>
        <dbReference type="Proteomes" id="UP000287330"/>
    </source>
</evidence>
<keyword evidence="5 12" id="KW-1133">Transmembrane helix</keyword>
<dbReference type="RefSeq" id="WP_110575258.1">
    <property type="nucleotide sequence ID" value="NZ_PIPV01000008.1"/>
</dbReference>
<feature type="transmembrane region" description="Helical" evidence="12">
    <location>
        <begin position="134"/>
        <end position="155"/>
    </location>
</feature>
<keyword evidence="2" id="KW-1003">Cell membrane</keyword>
<protein>
    <submittedName>
        <fullName evidence="13">Cytochrome B</fullName>
    </submittedName>
</protein>
<dbReference type="GO" id="GO:0016491">
    <property type="term" value="F:oxidoreductase activity"/>
    <property type="evidence" value="ECO:0007669"/>
    <property type="project" value="UniProtKB-KW"/>
</dbReference>
<dbReference type="PANTHER" id="PTHR35457">
    <property type="entry name" value="HEME A SYNTHASE"/>
    <property type="match status" value="1"/>
</dbReference>
<name>A0A432XTY4_9GAMM</name>
<proteinExistence type="predicted"/>
<evidence type="ECO:0000256" key="6">
    <source>
        <dbReference type="ARBA" id="ARBA00023002"/>
    </source>
</evidence>
<feature type="transmembrane region" description="Helical" evidence="12">
    <location>
        <begin position="306"/>
        <end position="326"/>
    </location>
</feature>
<organism evidence="13 14">
    <name type="scientific">Idiomarina fontislapidosi</name>
    <dbReference type="NCBI Taxonomy" id="263723"/>
    <lineage>
        <taxon>Bacteria</taxon>
        <taxon>Pseudomonadati</taxon>
        <taxon>Pseudomonadota</taxon>
        <taxon>Gammaproteobacteria</taxon>
        <taxon>Alteromonadales</taxon>
        <taxon>Idiomarinaceae</taxon>
        <taxon>Idiomarina</taxon>
    </lineage>
</organism>
<comment type="pathway">
    <text evidence="11">Porphyrin-containing compound metabolism.</text>
</comment>
<comment type="subcellular location">
    <subcellularLocation>
        <location evidence="1">Membrane</location>
        <topology evidence="1">Multi-pass membrane protein</topology>
    </subcellularLocation>
</comment>
<evidence type="ECO:0000256" key="11">
    <source>
        <dbReference type="ARBA" id="ARBA00023444"/>
    </source>
</evidence>
<keyword evidence="9 12" id="KW-0472">Membrane</keyword>
<accession>A0A432XTY4</accession>
<dbReference type="Pfam" id="PF02628">
    <property type="entry name" value="COX15-CtaA"/>
    <property type="match status" value="1"/>
</dbReference>
<gene>
    <name evidence="13" type="ORF">CWE25_09875</name>
</gene>
<evidence type="ECO:0000256" key="9">
    <source>
        <dbReference type="ARBA" id="ARBA00023136"/>
    </source>
</evidence>
<keyword evidence="3 12" id="KW-0812">Transmembrane</keyword>
<keyword evidence="10" id="KW-1015">Disulfide bond</keyword>
<dbReference type="InterPro" id="IPR050450">
    <property type="entry name" value="COX15/CtaA_HemeA_synthase"/>
</dbReference>
<evidence type="ECO:0000256" key="8">
    <source>
        <dbReference type="ARBA" id="ARBA00023133"/>
    </source>
</evidence>
<dbReference type="PANTHER" id="PTHR35457:SF1">
    <property type="entry name" value="HEME A SYNTHASE"/>
    <property type="match status" value="1"/>
</dbReference>
<evidence type="ECO:0000313" key="13">
    <source>
        <dbReference type="EMBL" id="RUO52180.1"/>
    </source>
</evidence>
<dbReference type="GO" id="GO:0046872">
    <property type="term" value="F:metal ion binding"/>
    <property type="evidence" value="ECO:0007669"/>
    <property type="project" value="UniProtKB-KW"/>
</dbReference>
<evidence type="ECO:0000256" key="3">
    <source>
        <dbReference type="ARBA" id="ARBA00022692"/>
    </source>
</evidence>
<dbReference type="EMBL" id="PIPV01000008">
    <property type="protein sequence ID" value="RUO52180.1"/>
    <property type="molecule type" value="Genomic_DNA"/>
</dbReference>
<evidence type="ECO:0000256" key="4">
    <source>
        <dbReference type="ARBA" id="ARBA00022723"/>
    </source>
</evidence>
<comment type="caution">
    <text evidence="13">The sequence shown here is derived from an EMBL/GenBank/DDBJ whole genome shotgun (WGS) entry which is preliminary data.</text>
</comment>
<feature type="transmembrane region" description="Helical" evidence="12">
    <location>
        <begin position="175"/>
        <end position="195"/>
    </location>
</feature>
<feature type="transmembrane region" description="Helical" evidence="12">
    <location>
        <begin position="245"/>
        <end position="266"/>
    </location>
</feature>
<keyword evidence="4" id="KW-0479">Metal-binding</keyword>